<dbReference type="RefSeq" id="WP_120771417.1">
    <property type="nucleotide sequence ID" value="NZ_CP032627.1"/>
</dbReference>
<evidence type="ECO:0000256" key="2">
    <source>
        <dbReference type="PIRSR" id="PIRSR640198-2"/>
    </source>
</evidence>
<feature type="binding site" evidence="2">
    <location>
        <begin position="245"/>
        <end position="252"/>
    </location>
    <ligand>
        <name>ATP</name>
        <dbReference type="ChEBI" id="CHEBI:30616"/>
    </ligand>
</feature>
<sequence length="417" mass="48745">MKDYQKLRVLSYEHPTDFEKIVEGRKNAIGAVHTSLFIRPFDEKKEILLNQKEELFYLILQKISLLKDKMSENSRKIDKLLSQLPKIAKDNIFYHLLIDEIQATNDIEGVQSTRQEIREAITSILEKSKDKKRFKSLVNQYMNFQKSEYSEIKKVEDIRSIYDALLDDEIEQSDKLAEGELFRTKSVWIVDSKNSKKVHQGVESQENIIKALDELVKFMNRQDIPTFEKAFISHFVFENTHPFYDGNGRTGRFILCSYLARKLDYLSAIGVSGAILDHKKKYLKAFQEVSNRRNFGEMTFFILDLFEILLESQEKIFKNLERADKRLENSIDVLKKLSKNKDELALLFALSQQEIFDISNTVTDIELTEVLQVSRQKVDKLTTELRNQSLLIQTKKKPSMHQLSEKVISQLKENSIL</sequence>
<dbReference type="InterPro" id="IPR040198">
    <property type="entry name" value="Fido_containing"/>
</dbReference>
<dbReference type="AlphaFoldDB" id="A0A387BEL2"/>
<dbReference type="EMBL" id="CP032627">
    <property type="protein sequence ID" value="AYG00029.1"/>
    <property type="molecule type" value="Genomic_DNA"/>
</dbReference>
<gene>
    <name evidence="5" type="ORF">D7I46_02345</name>
</gene>
<evidence type="ECO:0000256" key="3">
    <source>
        <dbReference type="SAM" id="Coils"/>
    </source>
</evidence>
<evidence type="ECO:0000256" key="1">
    <source>
        <dbReference type="PIRSR" id="PIRSR640198-1"/>
    </source>
</evidence>
<dbReference type="InterPro" id="IPR036597">
    <property type="entry name" value="Fido-like_dom_sf"/>
</dbReference>
<dbReference type="GO" id="GO:0005524">
    <property type="term" value="F:ATP binding"/>
    <property type="evidence" value="ECO:0007669"/>
    <property type="project" value="UniProtKB-KW"/>
</dbReference>
<dbReference type="KEGG" id="lact:D7I46_02345"/>
<proteinExistence type="predicted"/>
<feature type="coiled-coil region" evidence="3">
    <location>
        <begin position="310"/>
        <end position="340"/>
    </location>
</feature>
<keyword evidence="2" id="KW-0547">Nucleotide-binding</keyword>
<dbReference type="InterPro" id="IPR003812">
    <property type="entry name" value="Fido"/>
</dbReference>
<protein>
    <submittedName>
        <fullName evidence="5">Fic family protein</fullName>
    </submittedName>
</protein>
<dbReference type="PANTHER" id="PTHR13504:SF40">
    <property type="entry name" value="FIDO DOMAIN-CONTAINING PROTEIN"/>
    <property type="match status" value="1"/>
</dbReference>
<dbReference type="SUPFAM" id="SSF140931">
    <property type="entry name" value="Fic-like"/>
    <property type="match status" value="1"/>
</dbReference>
<dbReference type="OrthoDB" id="9813719at2"/>
<organism evidence="5 6">
    <name type="scientific">Lactococcus allomyrinae</name>
    <dbReference type="NCBI Taxonomy" id="2419773"/>
    <lineage>
        <taxon>Bacteria</taxon>
        <taxon>Bacillati</taxon>
        <taxon>Bacillota</taxon>
        <taxon>Bacilli</taxon>
        <taxon>Lactobacillales</taxon>
        <taxon>Streptococcaceae</taxon>
        <taxon>Lactococcus</taxon>
    </lineage>
</organism>
<dbReference type="PANTHER" id="PTHR13504">
    <property type="entry name" value="FIDO DOMAIN-CONTAINING PROTEIN DDB_G0283145"/>
    <property type="match status" value="1"/>
</dbReference>
<reference evidence="5 6" key="1">
    <citation type="submission" date="2018-09" db="EMBL/GenBank/DDBJ databases">
        <title>Genome sequencing of strain 1JSPR-7.</title>
        <authorList>
            <person name="Heo J."/>
            <person name="Kim S.-J."/>
            <person name="Kwon S.-W."/>
        </authorList>
    </citation>
    <scope>NUCLEOTIDE SEQUENCE [LARGE SCALE GENOMIC DNA]</scope>
    <source>
        <strain evidence="5 6">1JSPR-7</strain>
    </source>
</reference>
<feature type="domain" description="Fido" evidence="4">
    <location>
        <begin position="153"/>
        <end position="304"/>
    </location>
</feature>
<dbReference type="PROSITE" id="PS51459">
    <property type="entry name" value="FIDO"/>
    <property type="match status" value="1"/>
</dbReference>
<evidence type="ECO:0000313" key="5">
    <source>
        <dbReference type="EMBL" id="AYG00029.1"/>
    </source>
</evidence>
<feature type="active site" evidence="1">
    <location>
        <position position="241"/>
    </location>
</feature>
<keyword evidence="6" id="KW-1185">Reference proteome</keyword>
<dbReference type="Gene3D" id="1.10.3290.10">
    <property type="entry name" value="Fido-like domain"/>
    <property type="match status" value="1"/>
</dbReference>
<keyword evidence="3" id="KW-0175">Coiled coil</keyword>
<dbReference type="Proteomes" id="UP000269374">
    <property type="component" value="Chromosome"/>
</dbReference>
<dbReference type="Pfam" id="PF02661">
    <property type="entry name" value="Fic"/>
    <property type="match status" value="1"/>
</dbReference>
<keyword evidence="2" id="KW-0067">ATP-binding</keyword>
<evidence type="ECO:0000313" key="6">
    <source>
        <dbReference type="Proteomes" id="UP000269374"/>
    </source>
</evidence>
<evidence type="ECO:0000259" key="4">
    <source>
        <dbReference type="PROSITE" id="PS51459"/>
    </source>
</evidence>
<accession>A0A387BEL2</accession>
<name>A0A387BEL2_9LACT</name>